<protein>
    <recommendedName>
        <fullName evidence="4">DUF6533 domain-containing protein</fullName>
    </recommendedName>
</protein>
<keyword evidence="2" id="KW-0472">Membrane</keyword>
<evidence type="ECO:0000256" key="1">
    <source>
        <dbReference type="SAM" id="MobiDB-lite"/>
    </source>
</evidence>
<keyword evidence="2" id="KW-1133">Transmembrane helix</keyword>
<evidence type="ECO:0000313" key="5">
    <source>
        <dbReference type="EMBL" id="WFD44282.1"/>
    </source>
</evidence>
<dbReference type="EMBL" id="CP118378">
    <property type="protein sequence ID" value="WFD44282.1"/>
    <property type="molecule type" value="Genomic_DNA"/>
</dbReference>
<name>A0AAF0FBK6_9BASI</name>
<dbReference type="AlphaFoldDB" id="A0AAF0FBK6"/>
<sequence length="553" mass="62793">MRRRGWAWLMLAWLLVGILCCESVGADKTYTNSTVILAEDKSYDDPTTSRSLNEEQQEQQTRVANYITVASLTLYEWEYLRTLPREIMMYQRHMLRRPQVILFLLIRYGTIPALILPSWTLWNHFTNSTQCPKREQITVAVVQFLVACIFSWRTIAIWRRKRWVIILLVFLTSAIFGVSVGLLYHSSDAVTYNGACRPSVDSDDNAKAPSGVNAVKWFYLTSMIFDTVTLVLSSYKLIYYANMGRKLQTPVYHDSFESYRVNATHTNPSKELPEPVVNNSTRRSSATKALKKIPSGMNSIARFPFRKILTVLQWWSSLTPLVARLIANGFLYFFVATAFNVVNFVLEQVNSIHSKSFLTLYSPLMCVLCQNMILTELDAVWSTYDADLDIPGRRFVDRVVGTQGEQRSRMSELDRFQEFVSELEKQQGSSDSSTLPKRGEYGTKDIDSSMQSQADKADKSPRSSFQTPLQVRRSSLDPTDSKPVSPRHLHPTMAFWTQAPTPSNELDPRAVPSTAPVSINTSVVQSDHARSPSESLPQLSATQQQRAIRMAGL</sequence>
<organism evidence="5 6">
    <name type="scientific">Malassezia psittaci</name>
    <dbReference type="NCBI Taxonomy" id="1821823"/>
    <lineage>
        <taxon>Eukaryota</taxon>
        <taxon>Fungi</taxon>
        <taxon>Dikarya</taxon>
        <taxon>Basidiomycota</taxon>
        <taxon>Ustilaginomycotina</taxon>
        <taxon>Malasseziomycetes</taxon>
        <taxon>Malasseziales</taxon>
        <taxon>Malasseziaceae</taxon>
        <taxon>Malassezia</taxon>
    </lineage>
</organism>
<dbReference type="Proteomes" id="UP001214628">
    <property type="component" value="Chromosome 4"/>
</dbReference>
<feature type="transmembrane region" description="Helical" evidence="2">
    <location>
        <begin position="137"/>
        <end position="156"/>
    </location>
</feature>
<evidence type="ECO:0000256" key="2">
    <source>
        <dbReference type="SAM" id="Phobius"/>
    </source>
</evidence>
<feature type="compositionally biased region" description="Polar residues" evidence="1">
    <location>
        <begin position="426"/>
        <end position="435"/>
    </location>
</feature>
<feature type="chain" id="PRO_5041930775" description="DUF6533 domain-containing protein" evidence="3">
    <location>
        <begin position="27"/>
        <end position="553"/>
    </location>
</feature>
<keyword evidence="6" id="KW-1185">Reference proteome</keyword>
<feature type="compositionally biased region" description="Basic and acidic residues" evidence="1">
    <location>
        <begin position="437"/>
        <end position="447"/>
    </location>
</feature>
<keyword evidence="3" id="KW-0732">Signal</keyword>
<evidence type="ECO:0000256" key="3">
    <source>
        <dbReference type="SAM" id="SignalP"/>
    </source>
</evidence>
<feature type="transmembrane region" description="Helical" evidence="2">
    <location>
        <begin position="217"/>
        <end position="238"/>
    </location>
</feature>
<feature type="transmembrane region" description="Helical" evidence="2">
    <location>
        <begin position="163"/>
        <end position="184"/>
    </location>
</feature>
<evidence type="ECO:0000259" key="4">
    <source>
        <dbReference type="Pfam" id="PF20151"/>
    </source>
</evidence>
<dbReference type="InterPro" id="IPR045340">
    <property type="entry name" value="DUF6533"/>
</dbReference>
<evidence type="ECO:0000313" key="6">
    <source>
        <dbReference type="Proteomes" id="UP001214628"/>
    </source>
</evidence>
<feature type="signal peptide" evidence="3">
    <location>
        <begin position="1"/>
        <end position="26"/>
    </location>
</feature>
<dbReference type="Pfam" id="PF20151">
    <property type="entry name" value="DUF6533"/>
    <property type="match status" value="1"/>
</dbReference>
<feature type="transmembrane region" description="Helical" evidence="2">
    <location>
        <begin position="100"/>
        <end position="122"/>
    </location>
</feature>
<feature type="compositionally biased region" description="Polar residues" evidence="1">
    <location>
        <begin position="462"/>
        <end position="478"/>
    </location>
</feature>
<gene>
    <name evidence="5" type="ORF">MPSI1_002948</name>
</gene>
<accession>A0AAF0FBK6</accession>
<feature type="compositionally biased region" description="Polar residues" evidence="1">
    <location>
        <begin position="515"/>
        <end position="525"/>
    </location>
</feature>
<reference evidence="5" key="1">
    <citation type="submission" date="2023-02" db="EMBL/GenBank/DDBJ databases">
        <title>Mating type loci evolution in Malassezia.</title>
        <authorList>
            <person name="Coelho M.A."/>
        </authorList>
    </citation>
    <scope>NUCLEOTIDE SEQUENCE</scope>
    <source>
        <strain evidence="5">CBS 14136</strain>
    </source>
</reference>
<keyword evidence="2" id="KW-0812">Transmembrane</keyword>
<feature type="transmembrane region" description="Helical" evidence="2">
    <location>
        <begin position="325"/>
        <end position="346"/>
    </location>
</feature>
<feature type="region of interest" description="Disordered" evidence="1">
    <location>
        <begin position="423"/>
        <end position="553"/>
    </location>
</feature>
<proteinExistence type="predicted"/>
<feature type="compositionally biased region" description="Polar residues" evidence="1">
    <location>
        <begin position="532"/>
        <end position="546"/>
    </location>
</feature>
<feature type="domain" description="DUF6533" evidence="4">
    <location>
        <begin position="66"/>
        <end position="111"/>
    </location>
</feature>